<proteinExistence type="predicted"/>
<dbReference type="InterPro" id="IPR050488">
    <property type="entry name" value="Ig_Fc_receptor"/>
</dbReference>
<keyword evidence="2" id="KW-1015">Disulfide bond</keyword>
<keyword evidence="1" id="KW-0732">Signal</keyword>
<feature type="domain" description="Ig-like" evidence="5">
    <location>
        <begin position="105"/>
        <end position="214"/>
    </location>
</feature>
<dbReference type="SMART" id="SM00409">
    <property type="entry name" value="IG"/>
    <property type="match status" value="4"/>
</dbReference>
<keyword evidence="4" id="KW-0472">Membrane</keyword>
<organism evidence="6 7">
    <name type="scientific">Onychostoma macrolepis</name>
    <dbReference type="NCBI Taxonomy" id="369639"/>
    <lineage>
        <taxon>Eukaryota</taxon>
        <taxon>Metazoa</taxon>
        <taxon>Chordata</taxon>
        <taxon>Craniata</taxon>
        <taxon>Vertebrata</taxon>
        <taxon>Euteleostomi</taxon>
        <taxon>Actinopterygii</taxon>
        <taxon>Neopterygii</taxon>
        <taxon>Teleostei</taxon>
        <taxon>Ostariophysi</taxon>
        <taxon>Cypriniformes</taxon>
        <taxon>Cyprinidae</taxon>
        <taxon>Acrossocheilinae</taxon>
        <taxon>Onychostoma</taxon>
    </lineage>
</organism>
<dbReference type="PANTHER" id="PTHR11481">
    <property type="entry name" value="IMMUNOGLOBULIN FC RECEPTOR"/>
    <property type="match status" value="1"/>
</dbReference>
<name>A0A7J6CW95_9TELE</name>
<feature type="region of interest" description="Disordered" evidence="3">
    <location>
        <begin position="453"/>
        <end position="477"/>
    </location>
</feature>
<accession>A0A7J6CW95</accession>
<evidence type="ECO:0000256" key="4">
    <source>
        <dbReference type="SAM" id="Phobius"/>
    </source>
</evidence>
<dbReference type="InterPro" id="IPR003598">
    <property type="entry name" value="Ig_sub2"/>
</dbReference>
<dbReference type="SMART" id="SM00408">
    <property type="entry name" value="IGc2"/>
    <property type="match status" value="4"/>
</dbReference>
<sequence length="560" mass="63747">MSFIRAGLTQERPKPVVKVTPDQRVFRGETVTLTCDIQRAGDIQWRYSWFKDGDTRNSYRTTTTAEFSFTVYVSNSGEYSCRGERSDSQRSDISAAVTLTVSDLPRSTLTVTPDRPVFTGETVNLTCVIESHSDWRRRNGLTDDRRYDWTYYQTYEWRYEWYKDRVMLQTSDGYTVNRDTLTIRGATESDQGQYWCGGQRDERPSSSHFSTIVSFSVKDKALPRSTLTVTPDSPVFTGETVNLTCVIESHSDWRYQWYKDGVMLQTSDRYTVNRDTLTIRGANESDQGQYWCKGQIRSVSSQSSSAVSLSVKDLPTSTVIVTPKTNIFTGETVNLTCVIESNHSDWRYEWFKGGNNSVMLQSSDGYTVNRDTLTIRGATESDQGQYWCRGQRDERPQSSQDSNRINLSVNAASSLLLVTGVVLGLSVCLLFFISLLLLLWRYKKNKDQQRNINQTSVPNQSGESQPENSPLQSDPNHIYDDVTEVKKRHKDDPESYWEVTYSEVTVQKEISVDKDDPVAESNEVTYSEVRTKVKKCKSKDADAGVGDATYALIRKKGNQK</sequence>
<dbReference type="InterPro" id="IPR003599">
    <property type="entry name" value="Ig_sub"/>
</dbReference>
<comment type="caution">
    <text evidence="6">The sequence shown here is derived from an EMBL/GenBank/DDBJ whole genome shotgun (WGS) entry which is preliminary data.</text>
</comment>
<dbReference type="InterPro" id="IPR013783">
    <property type="entry name" value="Ig-like_fold"/>
</dbReference>
<feature type="domain" description="Ig-like" evidence="5">
    <location>
        <begin position="15"/>
        <end position="98"/>
    </location>
</feature>
<dbReference type="Proteomes" id="UP000579812">
    <property type="component" value="Unassembled WGS sequence"/>
</dbReference>
<dbReference type="CDD" id="cd00096">
    <property type="entry name" value="Ig"/>
    <property type="match status" value="3"/>
</dbReference>
<evidence type="ECO:0000313" key="6">
    <source>
        <dbReference type="EMBL" id="KAF4111618.1"/>
    </source>
</evidence>
<dbReference type="GO" id="GO:0006955">
    <property type="term" value="P:immune response"/>
    <property type="evidence" value="ECO:0007669"/>
    <property type="project" value="TreeGrafter"/>
</dbReference>
<dbReference type="GO" id="GO:0009897">
    <property type="term" value="C:external side of plasma membrane"/>
    <property type="evidence" value="ECO:0007669"/>
    <property type="project" value="TreeGrafter"/>
</dbReference>
<dbReference type="EMBL" id="JAAMOB010000007">
    <property type="protein sequence ID" value="KAF4111618.1"/>
    <property type="molecule type" value="Genomic_DNA"/>
</dbReference>
<feature type="domain" description="Ig-like" evidence="5">
    <location>
        <begin position="315"/>
        <end position="408"/>
    </location>
</feature>
<dbReference type="InterPro" id="IPR007110">
    <property type="entry name" value="Ig-like_dom"/>
</dbReference>
<evidence type="ECO:0000259" key="5">
    <source>
        <dbReference type="PROSITE" id="PS50835"/>
    </source>
</evidence>
<evidence type="ECO:0000313" key="7">
    <source>
        <dbReference type="Proteomes" id="UP000579812"/>
    </source>
</evidence>
<dbReference type="FunFam" id="2.60.40.10:FF:001607">
    <property type="entry name" value="Leukocyte immune-type receptor TS32.15 L2.5a"/>
    <property type="match status" value="1"/>
</dbReference>
<keyword evidence="7" id="KW-1185">Reference proteome</keyword>
<dbReference type="PANTHER" id="PTHR11481:SF64">
    <property type="entry name" value="FC RECEPTOR-LIKE PROTEIN 4"/>
    <property type="match status" value="1"/>
</dbReference>
<dbReference type="PROSITE" id="PS50835">
    <property type="entry name" value="IG_LIKE"/>
    <property type="match status" value="4"/>
</dbReference>
<protein>
    <recommendedName>
        <fullName evidence="5">Ig-like domain-containing protein</fullName>
    </recommendedName>
</protein>
<dbReference type="GO" id="GO:0007166">
    <property type="term" value="P:cell surface receptor signaling pathway"/>
    <property type="evidence" value="ECO:0007669"/>
    <property type="project" value="TreeGrafter"/>
</dbReference>
<evidence type="ECO:0000256" key="1">
    <source>
        <dbReference type="ARBA" id="ARBA00022729"/>
    </source>
</evidence>
<reference evidence="6 7" key="1">
    <citation type="submission" date="2020-04" db="EMBL/GenBank/DDBJ databases">
        <title>Chromosome-level genome assembly of a cyprinid fish Onychostoma macrolepis by integration of Nanopore Sequencing, Bionano and Hi-C technology.</title>
        <authorList>
            <person name="Wang D."/>
        </authorList>
    </citation>
    <scope>NUCLEOTIDE SEQUENCE [LARGE SCALE GENOMIC DNA]</scope>
    <source>
        <strain evidence="6">SWU-2019</strain>
        <tissue evidence="6">Muscle</tissue>
    </source>
</reference>
<dbReference type="SUPFAM" id="SSF48726">
    <property type="entry name" value="Immunoglobulin"/>
    <property type="match status" value="4"/>
</dbReference>
<dbReference type="Pfam" id="PF13927">
    <property type="entry name" value="Ig_3"/>
    <property type="match status" value="2"/>
</dbReference>
<keyword evidence="4" id="KW-0812">Transmembrane</keyword>
<evidence type="ECO:0000256" key="2">
    <source>
        <dbReference type="ARBA" id="ARBA00023157"/>
    </source>
</evidence>
<gene>
    <name evidence="6" type="ORF">G5714_008649</name>
</gene>
<dbReference type="AlphaFoldDB" id="A0A7J6CW95"/>
<keyword evidence="4" id="KW-1133">Transmembrane helix</keyword>
<evidence type="ECO:0000256" key="3">
    <source>
        <dbReference type="SAM" id="MobiDB-lite"/>
    </source>
</evidence>
<feature type="compositionally biased region" description="Polar residues" evidence="3">
    <location>
        <begin position="453"/>
        <end position="475"/>
    </location>
</feature>
<dbReference type="GO" id="GO:0004888">
    <property type="term" value="F:transmembrane signaling receptor activity"/>
    <property type="evidence" value="ECO:0007669"/>
    <property type="project" value="TreeGrafter"/>
</dbReference>
<dbReference type="Pfam" id="PF13895">
    <property type="entry name" value="Ig_2"/>
    <property type="match status" value="1"/>
</dbReference>
<dbReference type="Gene3D" id="2.60.40.10">
    <property type="entry name" value="Immunoglobulins"/>
    <property type="match status" value="4"/>
</dbReference>
<feature type="domain" description="Ig-like" evidence="5">
    <location>
        <begin position="223"/>
        <end position="308"/>
    </location>
</feature>
<feature type="transmembrane region" description="Helical" evidence="4">
    <location>
        <begin position="415"/>
        <end position="440"/>
    </location>
</feature>
<dbReference type="InterPro" id="IPR036179">
    <property type="entry name" value="Ig-like_dom_sf"/>
</dbReference>